<organism evidence="11 12">
    <name type="scientific">Leptotrombidium deliense</name>
    <dbReference type="NCBI Taxonomy" id="299467"/>
    <lineage>
        <taxon>Eukaryota</taxon>
        <taxon>Metazoa</taxon>
        <taxon>Ecdysozoa</taxon>
        <taxon>Arthropoda</taxon>
        <taxon>Chelicerata</taxon>
        <taxon>Arachnida</taxon>
        <taxon>Acari</taxon>
        <taxon>Acariformes</taxon>
        <taxon>Trombidiformes</taxon>
        <taxon>Prostigmata</taxon>
        <taxon>Anystina</taxon>
        <taxon>Parasitengona</taxon>
        <taxon>Trombiculoidea</taxon>
        <taxon>Trombiculidae</taxon>
        <taxon>Leptotrombidium</taxon>
    </lineage>
</organism>
<evidence type="ECO:0000256" key="3">
    <source>
        <dbReference type="ARBA" id="ARBA00022448"/>
    </source>
</evidence>
<evidence type="ECO:0000259" key="10">
    <source>
        <dbReference type="PROSITE" id="PS50929"/>
    </source>
</evidence>
<keyword evidence="7 9" id="KW-1133">Transmembrane helix</keyword>
<dbReference type="EMBL" id="NCKV01005695">
    <property type="protein sequence ID" value="RWS23903.1"/>
    <property type="molecule type" value="Genomic_DNA"/>
</dbReference>
<dbReference type="SUPFAM" id="SSF90123">
    <property type="entry name" value="ABC transporter transmembrane region"/>
    <property type="match status" value="1"/>
</dbReference>
<feature type="domain" description="ABC transmembrane type-1" evidence="10">
    <location>
        <begin position="100"/>
        <end position="297"/>
    </location>
</feature>
<evidence type="ECO:0000313" key="12">
    <source>
        <dbReference type="Proteomes" id="UP000288716"/>
    </source>
</evidence>
<evidence type="ECO:0000256" key="4">
    <source>
        <dbReference type="ARBA" id="ARBA00022692"/>
    </source>
</evidence>
<accession>A0A443S8Q0</accession>
<dbReference type="InterPro" id="IPR036640">
    <property type="entry name" value="ABC1_TM_sf"/>
</dbReference>
<dbReference type="GO" id="GO:0016020">
    <property type="term" value="C:membrane"/>
    <property type="evidence" value="ECO:0007669"/>
    <property type="project" value="UniProtKB-SubCell"/>
</dbReference>
<dbReference type="PANTHER" id="PTHR24223">
    <property type="entry name" value="ATP-BINDING CASSETTE SUB-FAMILY C"/>
    <property type="match status" value="1"/>
</dbReference>
<dbReference type="Proteomes" id="UP000288716">
    <property type="component" value="Unassembled WGS sequence"/>
</dbReference>
<comment type="caution">
    <text evidence="11">The sequence shown here is derived from an EMBL/GenBank/DDBJ whole genome shotgun (WGS) entry which is preliminary data.</text>
</comment>
<dbReference type="Gene3D" id="1.20.1560.10">
    <property type="entry name" value="ABC transporter type 1, transmembrane domain"/>
    <property type="match status" value="1"/>
</dbReference>
<dbReference type="PANTHER" id="PTHR24223:SF456">
    <property type="entry name" value="MULTIDRUG RESISTANCE-ASSOCIATED PROTEIN LETHAL(2)03659"/>
    <property type="match status" value="1"/>
</dbReference>
<keyword evidence="3" id="KW-0813">Transport</keyword>
<gene>
    <name evidence="11" type="ORF">B4U80_02653</name>
</gene>
<evidence type="ECO:0000256" key="7">
    <source>
        <dbReference type="ARBA" id="ARBA00022989"/>
    </source>
</evidence>
<evidence type="ECO:0000256" key="5">
    <source>
        <dbReference type="ARBA" id="ARBA00022741"/>
    </source>
</evidence>
<evidence type="ECO:0000256" key="1">
    <source>
        <dbReference type="ARBA" id="ARBA00004141"/>
    </source>
</evidence>
<sequence>MEESEKILKQSPWDKASILSKVFFKWVFPLFWKGYHKNLGYEDLYKCPKDDDTKILGHTLGRQWKKQLAAKKPSLLLAIIRAFGAQWAAIIFIGMFEEWFLRVVQPILLGIVVRYFTDNTSVDPLYAYLSAAGVVLCSMIFIIMHHPYIVCCAHIGMKIRIACLSLMYRKILKLNFSSLSKTTVGQIINLMSNDVNRFDEAGMFLGFMFVAPIQTIIIIVILWQYLGIASLVGIVILTFFVPFQAFMGKLFSIVRGKIATSTDERIRLMSEIIGGMKVIKMYAWEKPFAEMVAKVRKYVFITTYLQRKHNHHAQCV</sequence>
<keyword evidence="4 9" id="KW-0812">Transmembrane</keyword>
<proteinExistence type="inferred from homology"/>
<evidence type="ECO:0000256" key="9">
    <source>
        <dbReference type="SAM" id="Phobius"/>
    </source>
</evidence>
<comment type="subcellular location">
    <subcellularLocation>
        <location evidence="1">Membrane</location>
        <topology evidence="1">Multi-pass membrane protein</topology>
    </subcellularLocation>
</comment>
<dbReference type="PROSITE" id="PS50929">
    <property type="entry name" value="ABC_TM1F"/>
    <property type="match status" value="1"/>
</dbReference>
<keyword evidence="12" id="KW-1185">Reference proteome</keyword>
<dbReference type="InterPro" id="IPR011527">
    <property type="entry name" value="ABC1_TM_dom"/>
</dbReference>
<reference evidence="11 12" key="1">
    <citation type="journal article" date="2018" name="Gigascience">
        <title>Genomes of trombidid mites reveal novel predicted allergens and laterally-transferred genes associated with secondary metabolism.</title>
        <authorList>
            <person name="Dong X."/>
            <person name="Chaisiri K."/>
            <person name="Xia D."/>
            <person name="Armstrong S.D."/>
            <person name="Fang Y."/>
            <person name="Donnelly M.J."/>
            <person name="Kadowaki T."/>
            <person name="McGarry J.W."/>
            <person name="Darby A.C."/>
            <person name="Makepeace B.L."/>
        </authorList>
    </citation>
    <scope>NUCLEOTIDE SEQUENCE [LARGE SCALE GENOMIC DNA]</scope>
    <source>
        <strain evidence="11">UoL-UT</strain>
    </source>
</reference>
<feature type="transmembrane region" description="Helical" evidence="9">
    <location>
        <begin position="125"/>
        <end position="142"/>
    </location>
</feature>
<dbReference type="STRING" id="299467.A0A443S8Q0"/>
<dbReference type="AlphaFoldDB" id="A0A443S8Q0"/>
<protein>
    <submittedName>
        <fullName evidence="11">Multidrug resistance-associated protein 4-like protein</fullName>
    </submittedName>
</protein>
<evidence type="ECO:0000256" key="2">
    <source>
        <dbReference type="ARBA" id="ARBA00009726"/>
    </source>
</evidence>
<keyword evidence="8 9" id="KW-0472">Membrane</keyword>
<dbReference type="InterPro" id="IPR050173">
    <property type="entry name" value="ABC_transporter_C-like"/>
</dbReference>
<evidence type="ECO:0000256" key="6">
    <source>
        <dbReference type="ARBA" id="ARBA00022840"/>
    </source>
</evidence>
<dbReference type="GO" id="GO:0140359">
    <property type="term" value="F:ABC-type transporter activity"/>
    <property type="evidence" value="ECO:0007669"/>
    <property type="project" value="InterPro"/>
</dbReference>
<comment type="similarity">
    <text evidence="2">Belongs to the ABC transporter superfamily. ABCC family. Conjugate transporter (TC 3.A.1.208) subfamily.</text>
</comment>
<dbReference type="Pfam" id="PF00664">
    <property type="entry name" value="ABC_membrane"/>
    <property type="match status" value="1"/>
</dbReference>
<feature type="transmembrane region" description="Helical" evidence="9">
    <location>
        <begin position="75"/>
        <end position="93"/>
    </location>
</feature>
<keyword evidence="6" id="KW-0067">ATP-binding</keyword>
<evidence type="ECO:0000256" key="8">
    <source>
        <dbReference type="ARBA" id="ARBA00023136"/>
    </source>
</evidence>
<keyword evidence="5" id="KW-0547">Nucleotide-binding</keyword>
<evidence type="ECO:0000313" key="11">
    <source>
        <dbReference type="EMBL" id="RWS23903.1"/>
    </source>
</evidence>
<dbReference type="VEuPathDB" id="VectorBase:LDEU008137"/>
<feature type="transmembrane region" description="Helical" evidence="9">
    <location>
        <begin position="201"/>
        <end position="222"/>
    </location>
</feature>
<dbReference type="OrthoDB" id="6511082at2759"/>
<dbReference type="GO" id="GO:0005524">
    <property type="term" value="F:ATP binding"/>
    <property type="evidence" value="ECO:0007669"/>
    <property type="project" value="UniProtKB-KW"/>
</dbReference>
<name>A0A443S8Q0_9ACAR</name>
<feature type="transmembrane region" description="Helical" evidence="9">
    <location>
        <begin position="228"/>
        <end position="247"/>
    </location>
</feature>